<evidence type="ECO:0000313" key="3">
    <source>
        <dbReference type="Proteomes" id="UP000095192"/>
    </source>
</evidence>
<name>A0A1D3CY26_9EIME</name>
<dbReference type="VEuPathDB" id="ToxoDB:LOC34622457"/>
<reference evidence="2 3" key="1">
    <citation type="journal article" date="2016" name="BMC Genomics">
        <title>Comparative genomics reveals Cyclospora cayetanensis possesses coccidia-like metabolism and invasion components but unique surface antigens.</title>
        <authorList>
            <person name="Liu S."/>
            <person name="Wang L."/>
            <person name="Zheng H."/>
            <person name="Xu Z."/>
            <person name="Roellig D.M."/>
            <person name="Li N."/>
            <person name="Frace M.A."/>
            <person name="Tang K."/>
            <person name="Arrowood M.J."/>
            <person name="Moss D.M."/>
            <person name="Zhang L."/>
            <person name="Feng Y."/>
            <person name="Xiao L."/>
        </authorList>
    </citation>
    <scope>NUCLEOTIDE SEQUENCE [LARGE SCALE GENOMIC DNA]</scope>
    <source>
        <strain evidence="2 3">CHN_HEN01</strain>
    </source>
</reference>
<comment type="caution">
    <text evidence="2">The sequence shown here is derived from an EMBL/GenBank/DDBJ whole genome shotgun (WGS) entry which is preliminary data.</text>
</comment>
<organism evidence="2 3">
    <name type="scientific">Cyclospora cayetanensis</name>
    <dbReference type="NCBI Taxonomy" id="88456"/>
    <lineage>
        <taxon>Eukaryota</taxon>
        <taxon>Sar</taxon>
        <taxon>Alveolata</taxon>
        <taxon>Apicomplexa</taxon>
        <taxon>Conoidasida</taxon>
        <taxon>Coccidia</taxon>
        <taxon>Eucoccidiorida</taxon>
        <taxon>Eimeriorina</taxon>
        <taxon>Eimeriidae</taxon>
        <taxon>Cyclospora</taxon>
    </lineage>
</organism>
<feature type="region of interest" description="Disordered" evidence="1">
    <location>
        <begin position="216"/>
        <end position="238"/>
    </location>
</feature>
<proteinExistence type="predicted"/>
<dbReference type="AlphaFoldDB" id="A0A1D3CY26"/>
<dbReference type="InParanoid" id="A0A1D3CY26"/>
<dbReference type="VEuPathDB" id="ToxoDB:cyc_06243"/>
<keyword evidence="3" id="KW-1185">Reference proteome</keyword>
<sequence length="650" mass="72524">MQLVVEEHVDLSGSSLGASSEMCMLRHAPLLVCHQCRSPAHACSCDGKNTDHTRIETRRFGGREGNTVMLWHCLDESWDDLLYALKIQSLGTNPLIGSTMPPATLTKTFHMKRAKCFKQILRQLQYQDRMRTFCTFASNPIAPLQETTQFAADDNYYSHDQFLIRRLWYSGLRQRMQHVAAVEIIRARAARRLFKMHTWLESQGMKRETIMEPKQAARQHKNQQNHIRGPGALSDRSDMDCFQRQPTVEGGKGPHVSRGGVELLKWHDNAPHGSSRTANALAGDGLVDTATGSRRDIVESINREGEWRVRLAPPTHLHHLGDTGEWEGQIIPCLQSWGAEKIIIGELFMCMQDNTPLSPMPRCDVEVFRLKKADPTTYTGGLEVTDVDVIQSLLVATPSLLENAPGDWAFPLNSGVPHDTRESKVVRIEARRYSHEAQHVMLSSRIDPSLMVEEAWRLIEELPSDTCACLPMPSFVESDLAYCFLQSAVEAKAGNVPQSIIPPFADIPPMSCSLGRNSFSNPMSVWPSGESYHETVICYPSTTEQQVSHLASVGGTATHASQTVKQASSTFLGPVQEQQGTSNHEAGLLGGITFPAEKELDALASEEYDHAVTLRKQSMALAEIWGTSRREQQEVIFNVNKKLPHEFQAP</sequence>
<dbReference type="Proteomes" id="UP000095192">
    <property type="component" value="Unassembled WGS sequence"/>
</dbReference>
<evidence type="ECO:0000256" key="1">
    <source>
        <dbReference type="SAM" id="MobiDB-lite"/>
    </source>
</evidence>
<protein>
    <submittedName>
        <fullName evidence="2">Uncharacterized protein</fullName>
    </submittedName>
</protein>
<evidence type="ECO:0000313" key="2">
    <source>
        <dbReference type="EMBL" id="OEH76097.1"/>
    </source>
</evidence>
<accession>A0A1D3CY26</accession>
<dbReference type="EMBL" id="JROU02001537">
    <property type="protein sequence ID" value="OEH76097.1"/>
    <property type="molecule type" value="Genomic_DNA"/>
</dbReference>
<gene>
    <name evidence="2" type="ORF">cyc_06243</name>
</gene>